<evidence type="ECO:0000256" key="2">
    <source>
        <dbReference type="SAM" id="MobiDB-lite"/>
    </source>
</evidence>
<evidence type="ECO:0000313" key="3">
    <source>
        <dbReference type="EMBL" id="GGI76396.1"/>
    </source>
</evidence>
<feature type="coiled-coil region" evidence="1">
    <location>
        <begin position="581"/>
        <end position="608"/>
    </location>
</feature>
<dbReference type="SUPFAM" id="SSF48452">
    <property type="entry name" value="TPR-like"/>
    <property type="match status" value="1"/>
</dbReference>
<evidence type="ECO:0008006" key="5">
    <source>
        <dbReference type="Google" id="ProtNLM"/>
    </source>
</evidence>
<keyword evidence="4" id="KW-1185">Reference proteome</keyword>
<evidence type="ECO:0000313" key="4">
    <source>
        <dbReference type="Proteomes" id="UP000613743"/>
    </source>
</evidence>
<feature type="compositionally biased region" description="Low complexity" evidence="2">
    <location>
        <begin position="171"/>
        <end position="189"/>
    </location>
</feature>
<reference evidence="3" key="1">
    <citation type="journal article" date="2014" name="Int. J. Syst. Evol. Microbiol.">
        <title>Complete genome sequence of Corynebacterium casei LMG S-19264T (=DSM 44701T), isolated from a smear-ripened cheese.</title>
        <authorList>
            <consortium name="US DOE Joint Genome Institute (JGI-PGF)"/>
            <person name="Walter F."/>
            <person name="Albersmeier A."/>
            <person name="Kalinowski J."/>
            <person name="Ruckert C."/>
        </authorList>
    </citation>
    <scope>NUCLEOTIDE SEQUENCE</scope>
    <source>
        <strain evidence="3">JCM 30804</strain>
    </source>
</reference>
<evidence type="ECO:0000256" key="1">
    <source>
        <dbReference type="SAM" id="Coils"/>
    </source>
</evidence>
<accession>A0A917JLV3</accession>
<reference evidence="3" key="2">
    <citation type="submission" date="2020-09" db="EMBL/GenBank/DDBJ databases">
        <authorList>
            <person name="Sun Q."/>
            <person name="Ohkuma M."/>
        </authorList>
    </citation>
    <scope>NUCLEOTIDE SEQUENCE</scope>
    <source>
        <strain evidence="3">JCM 30804</strain>
    </source>
</reference>
<comment type="caution">
    <text evidence="3">The sequence shown here is derived from an EMBL/GenBank/DDBJ whole genome shotgun (WGS) entry which is preliminary data.</text>
</comment>
<dbReference type="AlphaFoldDB" id="A0A917JLV3"/>
<organism evidence="3 4">
    <name type="scientific">Shewanella gelidii</name>
    <dbReference type="NCBI Taxonomy" id="1642821"/>
    <lineage>
        <taxon>Bacteria</taxon>
        <taxon>Pseudomonadati</taxon>
        <taxon>Pseudomonadota</taxon>
        <taxon>Gammaproteobacteria</taxon>
        <taxon>Alteromonadales</taxon>
        <taxon>Shewanellaceae</taxon>
        <taxon>Shewanella</taxon>
    </lineage>
</organism>
<gene>
    <name evidence="3" type="ORF">GCM10009332_12240</name>
</gene>
<dbReference type="InterPro" id="IPR011990">
    <property type="entry name" value="TPR-like_helical_dom_sf"/>
</dbReference>
<dbReference type="RefSeq" id="WP_188918888.1">
    <property type="nucleotide sequence ID" value="NZ_BMPZ01000002.1"/>
</dbReference>
<dbReference type="Proteomes" id="UP000613743">
    <property type="component" value="Unassembled WGS sequence"/>
</dbReference>
<protein>
    <recommendedName>
        <fullName evidence="5">Tetratricopeptide repeat protein</fullName>
    </recommendedName>
</protein>
<name>A0A917JLV3_9GAMM</name>
<dbReference type="EMBL" id="BMPZ01000002">
    <property type="protein sequence ID" value="GGI76396.1"/>
    <property type="molecule type" value="Genomic_DNA"/>
</dbReference>
<proteinExistence type="predicted"/>
<feature type="region of interest" description="Disordered" evidence="2">
    <location>
        <begin position="171"/>
        <end position="192"/>
    </location>
</feature>
<keyword evidence="1" id="KW-0175">Coiled coil</keyword>
<sequence>MVSLILVLTLSVNAEETTVQPAPAPTLQEKQYRQALYFYFAGDYASALRQVSLNRKKSKSSSAKSNLFEAGLQVSVGLHQQATETLEGFEASLSSALKPTKSSQQSSNTSPQELLLIAQLQLAEQQFLQGSITTARQTLEKINRVPETYQDQYTVLSQLVYWPDSPKEKALGTLGSSGSNNGPTSSDTSQTQPLTRAYIQLNQALLDIEQTRYEQAEALLTPLKTNRWQAIAPSFWQTLFNPFNNSGIELAPNQADFDQYQAVQDYARLLLAQMYVKQNDYTAAYHELKDFPKASPYSEAALFLFAYAAQKSKQFDTSLKLLEVVKNTYPQSHLGWQAALLKAMQIEDQISFQQAMSSYLQAELFFTEQEQSLKHFHAEFKAVSNPLEFAPQPSIAKPNVQSQFAAYEQEQTTRAWSANNTPLVLGEQTRYQTQSQWLRKALNDASLQENYKNLAELDALAKHLQTLKQQSQWLNHTIALNQQRQAQVLTRRTQVDYQQQYIRLHSDTQELAKKIEEAKRNQNGQAFATLDELRQLQKIQINEQRLENLKKHRNIEEYQHRLSRLKSVLQWKMQTELPQRLWQHQKQLKQLNAVLSQLQAQNLRLDDIATSPERLTQFQVRQQHSEQSIDDTLMRIAKLRVQTAQQIHQQVAKFVQTEQSTLAQLLLTTRHKMASALEQMSLSQTQPVGRLDGGTL</sequence>